<dbReference type="SMART" id="SM00042">
    <property type="entry name" value="CUB"/>
    <property type="match status" value="4"/>
</dbReference>
<dbReference type="InterPro" id="IPR000859">
    <property type="entry name" value="CUB_dom"/>
</dbReference>
<evidence type="ECO:0000313" key="4">
    <source>
        <dbReference type="EMBL" id="KAH8034263.1"/>
    </source>
</evidence>
<evidence type="ECO:0000256" key="2">
    <source>
        <dbReference type="PROSITE-ProRule" id="PRU00059"/>
    </source>
</evidence>
<dbReference type="GO" id="GO:0004252">
    <property type="term" value="F:serine-type endopeptidase activity"/>
    <property type="evidence" value="ECO:0007669"/>
    <property type="project" value="TreeGrafter"/>
</dbReference>
<keyword evidence="1 2" id="KW-1015">Disulfide bond</keyword>
<sequence length="731" mass="82288">MAAFSTRGEEDFRARLLTLPAIRAANRRPFVPLNPSADGGIKKDFRRAACQRKHLQHCATTTEFHAYGRHCSGDKFVRSRSPHGPERADSRLVHQGVCDYCLFDGEGNFTSYGYPLDYPPLLECTYRVKRVGGACSLRVHFHDFDLEESPDCRNDYLAVADKRFCGRRRYRGHTEIVEFPKDRDEVTFHLHTNPLVSGKGFWIEVTRRPGFCDTRKNVDVTRRGAAPHVSAPTNATQTVAAVVPLAPPAGAACTAPPPHKQGRQTPVSAEPRTAASAVRSMFCDGFKLLASLRVLLLYLVDTAFIRPGFVDRQLTLYEMGSRAHTAIVVLASVLGSEQCSRRLGPCEERHSQEEFQLWSPGFPEPYATNQKCWYYIRRATDSVCGLELTFQHFELEQSDGCVYDYLDVDGQKLCGSITPGAVRVFMFNRDQLLMHFSSDSQNNKRGFHIKARQITTCYPGSVLPPPPLCDMCTDRLSDDITSYGFPTAYRGNMLCRVTISRPSDAFCAVEMHFREFDVEKSSRCDRDFLQIDRDRYCGTMLKGQRKRMVYDTEGNAVMVFKTDESVSGKGFHVRFHQVPCGAAHRDPVDTAATTTTTVASGSEHTYYARPPKEVLRCVQRFDRQREFYVQSPNYPSHYLDNQDCRYVITKAGEDVCHLELVFASFDIESSPGCQYDYLEFGGQRHCGSLPADHSSVYVRVVYSEFAQVVSLITYCDIAAGEAHGLGHSVAR</sequence>
<dbReference type="EMBL" id="JABSTU010000004">
    <property type="protein sequence ID" value="KAH8034263.1"/>
    <property type="molecule type" value="Genomic_DNA"/>
</dbReference>
<evidence type="ECO:0000259" key="3">
    <source>
        <dbReference type="PROSITE" id="PS01180"/>
    </source>
</evidence>
<comment type="caution">
    <text evidence="4">The sequence shown here is derived from an EMBL/GenBank/DDBJ whole genome shotgun (WGS) entry which is preliminary data.</text>
</comment>
<dbReference type="VEuPathDB" id="VectorBase:LOC119161768"/>
<dbReference type="PANTHER" id="PTHR24255">
    <property type="entry name" value="COMPLEMENT COMPONENT 1, S SUBCOMPONENT-RELATED"/>
    <property type="match status" value="1"/>
</dbReference>
<dbReference type="AlphaFoldDB" id="A0A9J6EJ06"/>
<dbReference type="PANTHER" id="PTHR24255:SF31">
    <property type="entry name" value="CUBILIN-LIKE PROTEIN"/>
    <property type="match status" value="1"/>
</dbReference>
<reference evidence="4" key="2">
    <citation type="submission" date="2021-09" db="EMBL/GenBank/DDBJ databases">
        <authorList>
            <person name="Jia N."/>
            <person name="Wang J."/>
            <person name="Shi W."/>
            <person name="Du L."/>
            <person name="Sun Y."/>
            <person name="Zhan W."/>
            <person name="Jiang J."/>
            <person name="Wang Q."/>
            <person name="Zhang B."/>
            <person name="Ji P."/>
            <person name="Sakyi L.B."/>
            <person name="Cui X."/>
            <person name="Yuan T."/>
            <person name="Jiang B."/>
            <person name="Yang W."/>
            <person name="Lam T.T.-Y."/>
            <person name="Chang Q."/>
            <person name="Ding S."/>
            <person name="Wang X."/>
            <person name="Zhu J."/>
            <person name="Ruan X."/>
            <person name="Zhao L."/>
            <person name="Wei J."/>
            <person name="Que T."/>
            <person name="Du C."/>
            <person name="Cheng J."/>
            <person name="Dai P."/>
            <person name="Han X."/>
            <person name="Huang E."/>
            <person name="Gao Y."/>
            <person name="Liu J."/>
            <person name="Shao H."/>
            <person name="Ye R."/>
            <person name="Li L."/>
            <person name="Wei W."/>
            <person name="Wang X."/>
            <person name="Wang C."/>
            <person name="Huo Q."/>
            <person name="Li W."/>
            <person name="Guo W."/>
            <person name="Chen H."/>
            <person name="Chen S."/>
            <person name="Zhou L."/>
            <person name="Zhou L."/>
            <person name="Ni X."/>
            <person name="Tian J."/>
            <person name="Zhou Y."/>
            <person name="Sheng Y."/>
            <person name="Liu T."/>
            <person name="Pan Y."/>
            <person name="Xia L."/>
            <person name="Li J."/>
            <person name="Zhao F."/>
            <person name="Cao W."/>
        </authorList>
    </citation>
    <scope>NUCLEOTIDE SEQUENCE</scope>
    <source>
        <strain evidence="4">Rmic-2018</strain>
        <tissue evidence="4">Larvae</tissue>
    </source>
</reference>
<dbReference type="PROSITE" id="PS01180">
    <property type="entry name" value="CUB"/>
    <property type="match status" value="4"/>
</dbReference>
<dbReference type="SUPFAM" id="SSF49854">
    <property type="entry name" value="Spermadhesin, CUB domain"/>
    <property type="match status" value="4"/>
</dbReference>
<feature type="domain" description="CUB" evidence="3">
    <location>
        <begin position="469"/>
        <end position="578"/>
    </location>
</feature>
<feature type="domain" description="CUB" evidence="3">
    <location>
        <begin position="617"/>
        <end position="679"/>
    </location>
</feature>
<feature type="domain" description="CUB" evidence="3">
    <location>
        <begin position="346"/>
        <end position="454"/>
    </location>
</feature>
<protein>
    <recommendedName>
        <fullName evidence="3">CUB domain-containing protein</fullName>
    </recommendedName>
</protein>
<proteinExistence type="predicted"/>
<accession>A0A9J6EJ06</accession>
<gene>
    <name evidence="4" type="ORF">HPB51_022089</name>
</gene>
<evidence type="ECO:0000256" key="1">
    <source>
        <dbReference type="ARBA" id="ARBA00023157"/>
    </source>
</evidence>
<feature type="domain" description="CUB" evidence="3">
    <location>
        <begin position="98"/>
        <end position="208"/>
    </location>
</feature>
<dbReference type="Gene3D" id="2.60.120.290">
    <property type="entry name" value="Spermadhesin, CUB domain"/>
    <property type="match status" value="4"/>
</dbReference>
<comment type="caution">
    <text evidence="2">Lacks conserved residue(s) required for the propagation of feature annotation.</text>
</comment>
<keyword evidence="5" id="KW-1185">Reference proteome</keyword>
<dbReference type="Proteomes" id="UP000821866">
    <property type="component" value="Chromosome 2"/>
</dbReference>
<evidence type="ECO:0000313" key="5">
    <source>
        <dbReference type="Proteomes" id="UP000821866"/>
    </source>
</evidence>
<name>A0A9J6EJ06_RHIMP</name>
<dbReference type="Pfam" id="PF00431">
    <property type="entry name" value="CUB"/>
    <property type="match status" value="4"/>
</dbReference>
<dbReference type="InterPro" id="IPR035914">
    <property type="entry name" value="Sperma_CUB_dom_sf"/>
</dbReference>
<dbReference type="CDD" id="cd00041">
    <property type="entry name" value="CUB"/>
    <property type="match status" value="4"/>
</dbReference>
<feature type="disulfide bond" evidence="2">
    <location>
        <begin position="617"/>
        <end position="644"/>
    </location>
</feature>
<organism evidence="4 5">
    <name type="scientific">Rhipicephalus microplus</name>
    <name type="common">Cattle tick</name>
    <name type="synonym">Boophilus microplus</name>
    <dbReference type="NCBI Taxonomy" id="6941"/>
    <lineage>
        <taxon>Eukaryota</taxon>
        <taxon>Metazoa</taxon>
        <taxon>Ecdysozoa</taxon>
        <taxon>Arthropoda</taxon>
        <taxon>Chelicerata</taxon>
        <taxon>Arachnida</taxon>
        <taxon>Acari</taxon>
        <taxon>Parasitiformes</taxon>
        <taxon>Ixodida</taxon>
        <taxon>Ixodoidea</taxon>
        <taxon>Ixodidae</taxon>
        <taxon>Rhipicephalinae</taxon>
        <taxon>Rhipicephalus</taxon>
        <taxon>Boophilus</taxon>
    </lineage>
</organism>
<reference evidence="4" key="1">
    <citation type="journal article" date="2020" name="Cell">
        <title>Large-Scale Comparative Analyses of Tick Genomes Elucidate Their Genetic Diversity and Vector Capacities.</title>
        <authorList>
            <consortium name="Tick Genome and Microbiome Consortium (TIGMIC)"/>
            <person name="Jia N."/>
            <person name="Wang J."/>
            <person name="Shi W."/>
            <person name="Du L."/>
            <person name="Sun Y."/>
            <person name="Zhan W."/>
            <person name="Jiang J.F."/>
            <person name="Wang Q."/>
            <person name="Zhang B."/>
            <person name="Ji P."/>
            <person name="Bell-Sakyi L."/>
            <person name="Cui X.M."/>
            <person name="Yuan T.T."/>
            <person name="Jiang B.G."/>
            <person name="Yang W.F."/>
            <person name="Lam T.T."/>
            <person name="Chang Q.C."/>
            <person name="Ding S.J."/>
            <person name="Wang X.J."/>
            <person name="Zhu J.G."/>
            <person name="Ruan X.D."/>
            <person name="Zhao L."/>
            <person name="Wei J.T."/>
            <person name="Ye R.Z."/>
            <person name="Que T.C."/>
            <person name="Du C.H."/>
            <person name="Zhou Y.H."/>
            <person name="Cheng J.X."/>
            <person name="Dai P.F."/>
            <person name="Guo W.B."/>
            <person name="Han X.H."/>
            <person name="Huang E.J."/>
            <person name="Li L.F."/>
            <person name="Wei W."/>
            <person name="Gao Y.C."/>
            <person name="Liu J.Z."/>
            <person name="Shao H.Z."/>
            <person name="Wang X."/>
            <person name="Wang C.C."/>
            <person name="Yang T.C."/>
            <person name="Huo Q.B."/>
            <person name="Li W."/>
            <person name="Chen H.Y."/>
            <person name="Chen S.E."/>
            <person name="Zhou L.G."/>
            <person name="Ni X.B."/>
            <person name="Tian J.H."/>
            <person name="Sheng Y."/>
            <person name="Liu T."/>
            <person name="Pan Y.S."/>
            <person name="Xia L.Y."/>
            <person name="Li J."/>
            <person name="Zhao F."/>
            <person name="Cao W.C."/>
        </authorList>
    </citation>
    <scope>NUCLEOTIDE SEQUENCE</scope>
    <source>
        <strain evidence="4">Rmic-2018</strain>
    </source>
</reference>
<dbReference type="GO" id="GO:0005615">
    <property type="term" value="C:extracellular space"/>
    <property type="evidence" value="ECO:0007669"/>
    <property type="project" value="TreeGrafter"/>
</dbReference>